<dbReference type="GO" id="GO:0003955">
    <property type="term" value="F:NAD(P)H dehydrogenase (quinone) activity"/>
    <property type="evidence" value="ECO:0007669"/>
    <property type="project" value="TreeGrafter"/>
</dbReference>
<dbReference type="SUPFAM" id="SSF52218">
    <property type="entry name" value="Flavoproteins"/>
    <property type="match status" value="1"/>
</dbReference>
<gene>
    <name evidence="4" type="ORF">UFOPK3376_01436</name>
</gene>
<dbReference type="Gene3D" id="3.40.50.360">
    <property type="match status" value="1"/>
</dbReference>
<dbReference type="InterPro" id="IPR029039">
    <property type="entry name" value="Flavoprotein-like_sf"/>
</dbReference>
<evidence type="ECO:0000259" key="3">
    <source>
        <dbReference type="Pfam" id="PF02525"/>
    </source>
</evidence>
<dbReference type="AlphaFoldDB" id="A0A6J7EKL0"/>
<comment type="similarity">
    <text evidence="1">Belongs to the NAD(P)H dehydrogenase (quinone) family.</text>
</comment>
<proteinExistence type="inferred from homology"/>
<reference evidence="4" key="1">
    <citation type="submission" date="2020-05" db="EMBL/GenBank/DDBJ databases">
        <authorList>
            <person name="Chiriac C."/>
            <person name="Salcher M."/>
            <person name="Ghai R."/>
            <person name="Kavagutti S V."/>
        </authorList>
    </citation>
    <scope>NUCLEOTIDE SEQUENCE</scope>
</reference>
<organism evidence="4">
    <name type="scientific">freshwater metagenome</name>
    <dbReference type="NCBI Taxonomy" id="449393"/>
    <lineage>
        <taxon>unclassified sequences</taxon>
        <taxon>metagenomes</taxon>
        <taxon>ecological metagenomes</taxon>
    </lineage>
</organism>
<keyword evidence="2" id="KW-0560">Oxidoreductase</keyword>
<dbReference type="InterPro" id="IPR003680">
    <property type="entry name" value="Flavodoxin_fold"/>
</dbReference>
<dbReference type="PANTHER" id="PTHR10204">
    <property type="entry name" value="NAD P H OXIDOREDUCTASE-RELATED"/>
    <property type="match status" value="1"/>
</dbReference>
<dbReference type="EMBL" id="CAFBLP010000032">
    <property type="protein sequence ID" value="CAB4880163.1"/>
    <property type="molecule type" value="Genomic_DNA"/>
</dbReference>
<dbReference type="Pfam" id="PF02525">
    <property type="entry name" value="Flavodoxin_2"/>
    <property type="match status" value="1"/>
</dbReference>
<sequence>MRTLVVYCHPADTSFAVAVRDAALEGLRAGGHEVRLTDLYAEGFDPVFSAFEHANHRTAGAMDPVVARHADDLRWCESLVLVYPTWWAGQPAMLKGWIDRVWTNGVAWELPEGANRLRPLLRNIRHITVATTHGSSKLINALEGEGGKRTVNRSIRVLCHPRCRTRWIAMYNIDRSTPHERARFAQRVSDRLAREQRQRR</sequence>
<dbReference type="PANTHER" id="PTHR10204:SF34">
    <property type="entry name" value="NAD(P)H DEHYDROGENASE [QUINONE] 1 ISOFORM 1"/>
    <property type="match status" value="1"/>
</dbReference>
<accession>A0A6J7EKL0</accession>
<protein>
    <submittedName>
        <fullName evidence="4">Unannotated protein</fullName>
    </submittedName>
</protein>
<evidence type="ECO:0000256" key="1">
    <source>
        <dbReference type="ARBA" id="ARBA00006252"/>
    </source>
</evidence>
<feature type="domain" description="Flavodoxin-like fold" evidence="3">
    <location>
        <begin position="1"/>
        <end position="137"/>
    </location>
</feature>
<evidence type="ECO:0000256" key="2">
    <source>
        <dbReference type="ARBA" id="ARBA00023002"/>
    </source>
</evidence>
<evidence type="ECO:0000313" key="4">
    <source>
        <dbReference type="EMBL" id="CAB4880163.1"/>
    </source>
</evidence>
<dbReference type="GO" id="GO:0005829">
    <property type="term" value="C:cytosol"/>
    <property type="evidence" value="ECO:0007669"/>
    <property type="project" value="TreeGrafter"/>
</dbReference>
<dbReference type="InterPro" id="IPR051545">
    <property type="entry name" value="NAD(P)H_dehydrogenase_qn"/>
</dbReference>
<name>A0A6J7EKL0_9ZZZZ</name>